<dbReference type="PANTHER" id="PTHR43441:SF10">
    <property type="entry name" value="ACETYLTRANSFERASE"/>
    <property type="match status" value="1"/>
</dbReference>
<accession>A0A5B8ITX3</accession>
<evidence type="ECO:0000313" key="4">
    <source>
        <dbReference type="Proteomes" id="UP000320717"/>
    </source>
</evidence>
<proteinExistence type="predicted"/>
<dbReference type="Gene3D" id="3.40.630.30">
    <property type="match status" value="1"/>
</dbReference>
<feature type="domain" description="N-acetyltransferase" evidence="1">
    <location>
        <begin position="14"/>
        <end position="178"/>
    </location>
</feature>
<dbReference type="SUPFAM" id="SSF55729">
    <property type="entry name" value="Acyl-CoA N-acyltransferases (Nat)"/>
    <property type="match status" value="1"/>
</dbReference>
<evidence type="ECO:0000259" key="1">
    <source>
        <dbReference type="PROSITE" id="PS51186"/>
    </source>
</evidence>
<dbReference type="GO" id="GO:0008999">
    <property type="term" value="F:protein-N-terminal-alanine acetyltransferase activity"/>
    <property type="evidence" value="ECO:0007669"/>
    <property type="project" value="TreeGrafter"/>
</dbReference>
<dbReference type="RefSeq" id="WP_146278075.1">
    <property type="nucleotide sequence ID" value="NZ_CP042260.1"/>
</dbReference>
<dbReference type="GO" id="GO:1990189">
    <property type="term" value="F:protein N-terminal-serine acetyltransferase activity"/>
    <property type="evidence" value="ECO:0007669"/>
    <property type="project" value="TreeGrafter"/>
</dbReference>
<sequence length="183" mass="20882">MELIEQPVLDATPYYLRPFSLQDIPLIKQASSDPYITKITTVPLKGGHHQCLEFIYRQWSRTTDGTGYSFAIADSTTHRAVGQIGLWFRDARHGRASIGYWVGPEHRRQGIAACALNSLAGWALGYPGIHRVELYVEPWNEGSWRVAERCGFQREGLLRGWELIGNEPKDLYMYSRIAERAQD</sequence>
<dbReference type="Pfam" id="PF13302">
    <property type="entry name" value="Acetyltransf_3"/>
    <property type="match status" value="1"/>
</dbReference>
<name>A0A5B8ITX3_9MICC</name>
<dbReference type="InterPro" id="IPR051908">
    <property type="entry name" value="Ribosomal_N-acetyltransferase"/>
</dbReference>
<dbReference type="InterPro" id="IPR000182">
    <property type="entry name" value="GNAT_dom"/>
</dbReference>
<protein>
    <submittedName>
        <fullName evidence="3">GNAT family N-acetyltransferase</fullName>
    </submittedName>
</protein>
<dbReference type="EMBL" id="CP102487">
    <property type="protein sequence ID" value="UUX60048.1"/>
    <property type="molecule type" value="Genomic_DNA"/>
</dbReference>
<reference evidence="3" key="2">
    <citation type="journal article" date="2022" name="Pest Manag. Sci.">
        <title>Glutamicibacter halophytocola-mediated host fitness of potato tuber moth on Solanaceae crops.</title>
        <authorList>
            <person name="Wang W."/>
            <person name="Xiao G."/>
            <person name="Du G."/>
            <person name="Chang L."/>
            <person name="Yang Y."/>
            <person name="Ye J."/>
            <person name="Chen B."/>
        </authorList>
    </citation>
    <scope>NUCLEOTIDE SEQUENCE</scope>
    <source>
        <strain evidence="3">S2</strain>
    </source>
</reference>
<evidence type="ECO:0000313" key="3">
    <source>
        <dbReference type="EMBL" id="UUX60048.1"/>
    </source>
</evidence>
<dbReference type="EMBL" id="CP042260">
    <property type="protein sequence ID" value="QDY67868.1"/>
    <property type="molecule type" value="Genomic_DNA"/>
</dbReference>
<dbReference type="GO" id="GO:0005737">
    <property type="term" value="C:cytoplasm"/>
    <property type="evidence" value="ECO:0007669"/>
    <property type="project" value="TreeGrafter"/>
</dbReference>
<dbReference type="CDD" id="cd04301">
    <property type="entry name" value="NAT_SF"/>
    <property type="match status" value="1"/>
</dbReference>
<evidence type="ECO:0000313" key="2">
    <source>
        <dbReference type="EMBL" id="QDY67868.1"/>
    </source>
</evidence>
<dbReference type="AlphaFoldDB" id="A0A5B8ITX3"/>
<evidence type="ECO:0000313" key="5">
    <source>
        <dbReference type="Proteomes" id="UP001060018"/>
    </source>
</evidence>
<dbReference type="Proteomes" id="UP000320717">
    <property type="component" value="Chromosome"/>
</dbReference>
<dbReference type="PANTHER" id="PTHR43441">
    <property type="entry name" value="RIBOSOMAL-PROTEIN-SERINE ACETYLTRANSFERASE"/>
    <property type="match status" value="1"/>
</dbReference>
<reference evidence="2 4" key="1">
    <citation type="submission" date="2019-07" db="EMBL/GenBank/DDBJ databases">
        <title>Complete Genome Sequence of drought tolerant Plant Growth-Promoting Rhizobacterium Glutamicibacter halophytocola DR408.</title>
        <authorList>
            <person name="Nishu S.D."/>
            <person name="Lee T.K."/>
        </authorList>
    </citation>
    <scope>NUCLEOTIDE SEQUENCE [LARGE SCALE GENOMIC DNA]</scope>
    <source>
        <strain evidence="2 4">DR408</strain>
    </source>
</reference>
<dbReference type="Proteomes" id="UP001060018">
    <property type="component" value="Chromosome"/>
</dbReference>
<dbReference type="PROSITE" id="PS51186">
    <property type="entry name" value="GNAT"/>
    <property type="match status" value="1"/>
</dbReference>
<organism evidence="3 5">
    <name type="scientific">Glutamicibacter halophytocola</name>
    <dbReference type="NCBI Taxonomy" id="1933880"/>
    <lineage>
        <taxon>Bacteria</taxon>
        <taxon>Bacillati</taxon>
        <taxon>Actinomycetota</taxon>
        <taxon>Actinomycetes</taxon>
        <taxon>Micrococcales</taxon>
        <taxon>Micrococcaceae</taxon>
        <taxon>Glutamicibacter</taxon>
    </lineage>
</organism>
<gene>
    <name evidence="2" type="ORF">FQA45_17045</name>
    <name evidence="3" type="ORF">NUH22_05380</name>
</gene>
<keyword evidence="4" id="KW-1185">Reference proteome</keyword>
<dbReference type="InterPro" id="IPR016181">
    <property type="entry name" value="Acyl_CoA_acyltransferase"/>
</dbReference>
<dbReference type="OrthoDB" id="2061990at2"/>